<accession>A0A9X5VAQ1</accession>
<dbReference type="EMBL" id="MLYK01000032">
    <property type="protein sequence ID" value="OJS95038.1"/>
    <property type="molecule type" value="Genomic_DNA"/>
</dbReference>
<name>A0A9X5VAQ1_BACCE</name>
<dbReference type="Proteomes" id="UP000184161">
    <property type="component" value="Unassembled WGS sequence"/>
</dbReference>
<organism evidence="1 2">
    <name type="scientific">Bacillus cereus</name>
    <dbReference type="NCBI Taxonomy" id="1396"/>
    <lineage>
        <taxon>Bacteria</taxon>
        <taxon>Bacillati</taxon>
        <taxon>Bacillota</taxon>
        <taxon>Bacilli</taxon>
        <taxon>Bacillales</taxon>
        <taxon>Bacillaceae</taxon>
        <taxon>Bacillus</taxon>
        <taxon>Bacillus cereus group</taxon>
    </lineage>
</organism>
<proteinExistence type="predicted"/>
<dbReference type="RefSeq" id="WP_000790396.1">
    <property type="nucleotide sequence ID" value="NZ_CAJNDR010000001.1"/>
</dbReference>
<sequence length="62" mass="7446">MKNITAKDLFFCYNKQVAKFLRYEKNIEFITKAYTKVGVEFYLFQCTDELEKALAEYKDSKK</sequence>
<comment type="caution">
    <text evidence="1">The sequence shown here is derived from an EMBL/GenBank/DDBJ whole genome shotgun (WGS) entry which is preliminary data.</text>
</comment>
<evidence type="ECO:0000313" key="2">
    <source>
        <dbReference type="Proteomes" id="UP000184161"/>
    </source>
</evidence>
<evidence type="ECO:0008006" key="3">
    <source>
        <dbReference type="Google" id="ProtNLM"/>
    </source>
</evidence>
<reference evidence="1 2" key="1">
    <citation type="submission" date="2016-10" db="EMBL/GenBank/DDBJ databases">
        <title>Draft Genome Sequence of one Bacillus cereus strain isolated from pooled breast milk.</title>
        <authorList>
            <person name="Woudstra C."/>
            <person name="Chamoin A."/>
            <person name="Gentil S."/>
            <person name="Rambeloson T."/>
            <person name="Delannoye S."/>
            <person name="Heinnekine J.A."/>
            <person name="Herbin S."/>
            <person name="Fach P."/>
        </authorList>
    </citation>
    <scope>NUCLEOTIDE SEQUENCE [LARGE SCALE GENOMIC DNA]</scope>
    <source>
        <strain evidence="1 2">16SBCL1279</strain>
    </source>
</reference>
<gene>
    <name evidence="1" type="ORF">BKK64_14875</name>
</gene>
<evidence type="ECO:0000313" key="1">
    <source>
        <dbReference type="EMBL" id="OJS95038.1"/>
    </source>
</evidence>
<protein>
    <recommendedName>
        <fullName evidence="3">DUF5659 domain-containing protein</fullName>
    </recommendedName>
</protein>
<dbReference type="AlphaFoldDB" id="A0A9X5VAQ1"/>